<name>A0A846R2E0_9FLAO</name>
<evidence type="ECO:0000313" key="2">
    <source>
        <dbReference type="EMBL" id="NJB72105.1"/>
    </source>
</evidence>
<dbReference type="PROSITE" id="PS51257">
    <property type="entry name" value="PROKAR_LIPOPROTEIN"/>
    <property type="match status" value="1"/>
</dbReference>
<evidence type="ECO:0008006" key="4">
    <source>
        <dbReference type="Google" id="ProtNLM"/>
    </source>
</evidence>
<accession>A0A846R2E0</accession>
<dbReference type="Pfam" id="PF14054">
    <property type="entry name" value="DUF4249"/>
    <property type="match status" value="1"/>
</dbReference>
<feature type="chain" id="PRO_5032566557" description="DUF4249 domain-containing protein" evidence="1">
    <location>
        <begin position="18"/>
        <end position="280"/>
    </location>
</feature>
<sequence length="280" mass="31553">MKQYIRISILFLTIALASCTDVIDVDVQNAPARLVIEASLDWEKGTVGNNQTIKLSTSTPYFDTTTNSIVTGASVKVTHDADGAEFIFADQNNGNYTNDTFVPILDDSYTLEVIYNGDIYSATEKLMSVTDITDIVQSKDKGFDEEAIEISTIFTDPEEEENYYFFKFQRQGDLLPYLEVGDDEFVNGNEIDWWYEIEEDEYENIEPLAPGDVVAINFYGISDAYYNYMSILIEQTESDGPFSSTPVALKGNCINLTTPDNYANGYFRLSQVIRTSYTVQ</sequence>
<dbReference type="Proteomes" id="UP000590442">
    <property type="component" value="Unassembled WGS sequence"/>
</dbReference>
<dbReference type="EMBL" id="JAATJJ010000002">
    <property type="protein sequence ID" value="NJB72105.1"/>
    <property type="molecule type" value="Genomic_DNA"/>
</dbReference>
<organism evidence="2 3">
    <name type="scientific">Saonia flava</name>
    <dbReference type="NCBI Taxonomy" id="523696"/>
    <lineage>
        <taxon>Bacteria</taxon>
        <taxon>Pseudomonadati</taxon>
        <taxon>Bacteroidota</taxon>
        <taxon>Flavobacteriia</taxon>
        <taxon>Flavobacteriales</taxon>
        <taxon>Flavobacteriaceae</taxon>
        <taxon>Saonia</taxon>
    </lineage>
</organism>
<keyword evidence="1" id="KW-0732">Signal</keyword>
<protein>
    <recommendedName>
        <fullName evidence="4">DUF4249 domain-containing protein</fullName>
    </recommendedName>
</protein>
<proteinExistence type="predicted"/>
<feature type="signal peptide" evidence="1">
    <location>
        <begin position="1"/>
        <end position="17"/>
    </location>
</feature>
<comment type="caution">
    <text evidence="2">The sequence shown here is derived from an EMBL/GenBank/DDBJ whole genome shotgun (WGS) entry which is preliminary data.</text>
</comment>
<dbReference type="InterPro" id="IPR025345">
    <property type="entry name" value="DUF4249"/>
</dbReference>
<reference evidence="2 3" key="1">
    <citation type="submission" date="2020-03" db="EMBL/GenBank/DDBJ databases">
        <title>Genomic Encyclopedia of Type Strains, Phase IV (KMG-IV): sequencing the most valuable type-strain genomes for metagenomic binning, comparative biology and taxonomic classification.</title>
        <authorList>
            <person name="Goeker M."/>
        </authorList>
    </citation>
    <scope>NUCLEOTIDE SEQUENCE [LARGE SCALE GENOMIC DNA]</scope>
    <source>
        <strain evidence="2 3">DSM 29762</strain>
    </source>
</reference>
<keyword evidence="3" id="KW-1185">Reference proteome</keyword>
<evidence type="ECO:0000256" key="1">
    <source>
        <dbReference type="SAM" id="SignalP"/>
    </source>
</evidence>
<evidence type="ECO:0000313" key="3">
    <source>
        <dbReference type="Proteomes" id="UP000590442"/>
    </source>
</evidence>
<dbReference type="AlphaFoldDB" id="A0A846R2E0"/>
<dbReference type="RefSeq" id="WP_167964787.1">
    <property type="nucleotide sequence ID" value="NZ_JAATJJ010000002.1"/>
</dbReference>
<gene>
    <name evidence="2" type="ORF">GGR42_002596</name>
</gene>